<dbReference type="STRING" id="1797469.A3F08_02275"/>
<dbReference type="Pfam" id="PF00374">
    <property type="entry name" value="NiFeSe_Hases"/>
    <property type="match status" value="2"/>
</dbReference>
<evidence type="ECO:0000256" key="1">
    <source>
        <dbReference type="PIRSR" id="PIRSR601501-1"/>
    </source>
</evidence>
<comment type="caution">
    <text evidence="2">The sequence shown here is derived from an EMBL/GenBank/DDBJ whole genome shotgun (WGS) entry which is preliminary data.</text>
</comment>
<feature type="binding site" evidence="1">
    <location>
        <position position="375"/>
    </location>
    <ligand>
        <name>Mg(2+)</name>
        <dbReference type="ChEBI" id="CHEBI:18420"/>
    </ligand>
</feature>
<dbReference type="SUPFAM" id="SSF56762">
    <property type="entry name" value="HydB/Nqo4-like"/>
    <property type="match status" value="1"/>
</dbReference>
<dbReference type="EMBL" id="MEZV01000036">
    <property type="protein sequence ID" value="OGD66514.1"/>
    <property type="molecule type" value="Genomic_DNA"/>
</dbReference>
<evidence type="ECO:0008006" key="4">
    <source>
        <dbReference type="Google" id="ProtNLM"/>
    </source>
</evidence>
<feature type="binding site" evidence="1">
    <location>
        <position position="59"/>
    </location>
    <ligand>
        <name>Ni(2+)</name>
        <dbReference type="ChEBI" id="CHEBI:49786"/>
    </ligand>
</feature>
<feature type="binding site" evidence="1">
    <location>
        <position position="419"/>
    </location>
    <ligand>
        <name>Ni(2+)</name>
        <dbReference type="ChEBI" id="CHEBI:49786"/>
    </ligand>
</feature>
<name>A0A1F5EH29_9BACT</name>
<protein>
    <recommendedName>
        <fullName evidence="4">Hydrogenase/sulfur reductase subunit alpha</fullName>
    </recommendedName>
</protein>
<gene>
    <name evidence="2" type="ORF">A3F08_02275</name>
</gene>
<feature type="binding site" evidence="1">
    <location>
        <position position="425"/>
    </location>
    <ligand>
        <name>Mg(2+)</name>
        <dbReference type="ChEBI" id="CHEBI:18420"/>
    </ligand>
</feature>
<keyword evidence="1" id="KW-0533">Nickel</keyword>
<accession>A0A1F5EH29</accession>
<feature type="binding site" evidence="1">
    <location>
        <position position="56"/>
    </location>
    <ligand>
        <name>Ni(2+)</name>
        <dbReference type="ChEBI" id="CHEBI:49786"/>
    </ligand>
</feature>
<organism evidence="2 3">
    <name type="scientific">Candidatus Berkelbacteria bacterium RIFCSPHIGHO2_12_FULL_36_9</name>
    <dbReference type="NCBI Taxonomy" id="1797469"/>
    <lineage>
        <taxon>Bacteria</taxon>
        <taxon>Candidatus Berkelbacteria</taxon>
    </lineage>
</organism>
<feature type="binding site" evidence="1">
    <location>
        <position position="59"/>
    </location>
    <ligand>
        <name>Fe cation</name>
        <dbReference type="ChEBI" id="CHEBI:24875"/>
    </ligand>
</feature>
<dbReference type="InterPro" id="IPR029014">
    <property type="entry name" value="NiFe-Hase_large"/>
</dbReference>
<comment type="cofactor">
    <cofactor evidence="1">
        <name>Ni(2+)</name>
        <dbReference type="ChEBI" id="CHEBI:49786"/>
    </cofactor>
</comment>
<dbReference type="InterPro" id="IPR001501">
    <property type="entry name" value="Ni-dep_hyd_lsu"/>
</dbReference>
<dbReference type="AlphaFoldDB" id="A0A1F5EH29"/>
<dbReference type="GO" id="GO:0016151">
    <property type="term" value="F:nickel cation binding"/>
    <property type="evidence" value="ECO:0007669"/>
    <property type="project" value="InterPro"/>
</dbReference>
<proteinExistence type="predicted"/>
<dbReference type="Proteomes" id="UP000176451">
    <property type="component" value="Unassembled WGS sequence"/>
</dbReference>
<evidence type="ECO:0000313" key="2">
    <source>
        <dbReference type="EMBL" id="OGD66514.1"/>
    </source>
</evidence>
<keyword evidence="1" id="KW-0479">Metal-binding</keyword>
<feature type="binding site" evidence="1">
    <location>
        <position position="422"/>
    </location>
    <ligand>
        <name>Fe cation</name>
        <dbReference type="ChEBI" id="CHEBI:24875"/>
    </ligand>
</feature>
<dbReference type="PANTHER" id="PTHR43600">
    <property type="entry name" value="COENZYME F420 HYDROGENASE, SUBUNIT ALPHA"/>
    <property type="match status" value="1"/>
</dbReference>
<reference evidence="2 3" key="1">
    <citation type="journal article" date="2016" name="Nat. Commun.">
        <title>Thousands of microbial genomes shed light on interconnected biogeochemical processes in an aquifer system.</title>
        <authorList>
            <person name="Anantharaman K."/>
            <person name="Brown C.T."/>
            <person name="Hug L.A."/>
            <person name="Sharon I."/>
            <person name="Castelle C.J."/>
            <person name="Probst A.J."/>
            <person name="Thomas B.C."/>
            <person name="Singh A."/>
            <person name="Wilkins M.J."/>
            <person name="Karaoz U."/>
            <person name="Brodie E.L."/>
            <person name="Williams K.H."/>
            <person name="Hubbard S.S."/>
            <person name="Banfield J.F."/>
        </authorList>
    </citation>
    <scope>NUCLEOTIDE SEQUENCE [LARGE SCALE GENOMIC DNA]</scope>
</reference>
<feature type="binding site" evidence="1">
    <location>
        <position position="37"/>
    </location>
    <ligand>
        <name>Mg(2+)</name>
        <dbReference type="ChEBI" id="CHEBI:18420"/>
    </ligand>
</feature>
<sequence length="425" mass="48076">MLTQNYITKIEGHGKLKIDFDNNTAKLIVDEGERLFEGLVLGRPYQDIPFIVSRICGICPTSHYLASIKALESALKIVPNHTSVELRKVLLLGQIAQSHILHTFFLALPDYTNVKNVSDLAKKMPAEFSLALKIKSTADQVIEVIGGRAIHPVTPTVGGFYKLPNRSQLVTLRDKLEDNLPGILNLAKFFAGLNYPNHYCENEYLAFQKDDEYAFYDGIVMSSGGHGFEPKKYKEYIKEVVKNYSSAKFATIYGKEFMVGALARVFLHPEKLQKKAAKMLNDYFPGHNFPSHNSFHNIFAQIIEILHCFEEMINILNRTIKYGLEESSIVSHTRCVKFDHIGCVAEGIGAIEAPRGTLYHYYKIDKNGLIIDCDIVTPTVQNLSNLEKNTNKLMDNTKNLPQKKREQLIEMLIRAYDPCITCSVH</sequence>
<keyword evidence="1" id="KW-0460">Magnesium</keyword>
<keyword evidence="1" id="KW-0408">Iron</keyword>
<comment type="cofactor">
    <cofactor evidence="1">
        <name>Fe cation</name>
        <dbReference type="ChEBI" id="CHEBI:24875"/>
    </cofactor>
</comment>
<evidence type="ECO:0000313" key="3">
    <source>
        <dbReference type="Proteomes" id="UP000176451"/>
    </source>
</evidence>
<dbReference type="PANTHER" id="PTHR43600:SF4">
    <property type="entry name" value="CYTOSOLIC NIFE-HYDROGENASE, ALPHA SUBUNIT"/>
    <property type="match status" value="1"/>
</dbReference>
<dbReference type="Gene3D" id="1.10.645.10">
    <property type="entry name" value="Cytochrome-c3 Hydrogenase, chain B"/>
    <property type="match status" value="1"/>
</dbReference>